<sequence length="273" mass="30681">MEACPSFESFNCDFPPSGLILNSGMSAAMLDPVFLSSYDLCGTVTSATLSSSSVPPLGASVYDHHRDLLHKLCGEPALTRRRPWGDAYAVGANQQKKMYRGVRQRRWGKWVAEIRLPQNRMRVWLGTYETPEAAAYAYDRAAFMLRGEYAKLNFGSVADAEAKGLAIGDSKRLREVDSKIKGIYQRVKKERLAKRRVAMEKRKHEEEEAERNADKGEEELVRRTLGSWSCSFSSSSGEVGMDERPELEDEEGYCSLAKMPSFDSELIWEILSG</sequence>
<keyword evidence="2" id="KW-1185">Reference proteome</keyword>
<organism evidence="1 2">
    <name type="scientific">Melastoma candidum</name>
    <dbReference type="NCBI Taxonomy" id="119954"/>
    <lineage>
        <taxon>Eukaryota</taxon>
        <taxon>Viridiplantae</taxon>
        <taxon>Streptophyta</taxon>
        <taxon>Embryophyta</taxon>
        <taxon>Tracheophyta</taxon>
        <taxon>Spermatophyta</taxon>
        <taxon>Magnoliopsida</taxon>
        <taxon>eudicotyledons</taxon>
        <taxon>Gunneridae</taxon>
        <taxon>Pentapetalae</taxon>
        <taxon>rosids</taxon>
        <taxon>malvids</taxon>
        <taxon>Myrtales</taxon>
        <taxon>Melastomataceae</taxon>
        <taxon>Melastomatoideae</taxon>
        <taxon>Melastomateae</taxon>
        <taxon>Melastoma</taxon>
    </lineage>
</organism>
<reference evidence="2" key="1">
    <citation type="journal article" date="2023" name="Front. Plant Sci.">
        <title>Chromosomal-level genome assembly of Melastoma candidum provides insights into trichome evolution.</title>
        <authorList>
            <person name="Zhong Y."/>
            <person name="Wu W."/>
            <person name="Sun C."/>
            <person name="Zou P."/>
            <person name="Liu Y."/>
            <person name="Dai S."/>
            <person name="Zhou R."/>
        </authorList>
    </citation>
    <scope>NUCLEOTIDE SEQUENCE [LARGE SCALE GENOMIC DNA]</scope>
</reference>
<comment type="caution">
    <text evidence="1">The sequence shown here is derived from an EMBL/GenBank/DDBJ whole genome shotgun (WGS) entry which is preliminary data.</text>
</comment>
<gene>
    <name evidence="1" type="ORF">MLD38_039242</name>
</gene>
<protein>
    <submittedName>
        <fullName evidence="1">Uncharacterized protein</fullName>
    </submittedName>
</protein>
<evidence type="ECO:0000313" key="1">
    <source>
        <dbReference type="EMBL" id="KAI4303637.1"/>
    </source>
</evidence>
<proteinExistence type="predicted"/>
<evidence type="ECO:0000313" key="2">
    <source>
        <dbReference type="Proteomes" id="UP001057402"/>
    </source>
</evidence>
<dbReference type="Proteomes" id="UP001057402">
    <property type="component" value="Chromosome 12"/>
</dbReference>
<name>A0ACB9L2P6_9MYRT</name>
<accession>A0ACB9L2P6</accession>
<dbReference type="EMBL" id="CM042891">
    <property type="protein sequence ID" value="KAI4303637.1"/>
    <property type="molecule type" value="Genomic_DNA"/>
</dbReference>